<protein>
    <submittedName>
        <fullName evidence="2">Uncharacterized protein</fullName>
    </submittedName>
</protein>
<accession>A0ABD1ZHJ4</accession>
<evidence type="ECO:0000256" key="1">
    <source>
        <dbReference type="SAM" id="MobiDB-lite"/>
    </source>
</evidence>
<sequence>MPGPPGSEKVEEGNSRTECQNPANALRKGSPPRSAQGLTLESPYFYKADLMWIEEVLEAELQQVMEEPMRLNPRRSLRCKVHSTRL</sequence>
<dbReference type="Proteomes" id="UP001605036">
    <property type="component" value="Unassembled WGS sequence"/>
</dbReference>
<name>A0ABD1ZHJ4_9MARC</name>
<proteinExistence type="predicted"/>
<feature type="region of interest" description="Disordered" evidence="1">
    <location>
        <begin position="1"/>
        <end position="37"/>
    </location>
</feature>
<evidence type="ECO:0000313" key="2">
    <source>
        <dbReference type="EMBL" id="KAL2650435.1"/>
    </source>
</evidence>
<organism evidence="2 3">
    <name type="scientific">Riccia fluitans</name>
    <dbReference type="NCBI Taxonomy" id="41844"/>
    <lineage>
        <taxon>Eukaryota</taxon>
        <taxon>Viridiplantae</taxon>
        <taxon>Streptophyta</taxon>
        <taxon>Embryophyta</taxon>
        <taxon>Marchantiophyta</taxon>
        <taxon>Marchantiopsida</taxon>
        <taxon>Marchantiidae</taxon>
        <taxon>Marchantiales</taxon>
        <taxon>Ricciaceae</taxon>
        <taxon>Riccia</taxon>
    </lineage>
</organism>
<dbReference type="EMBL" id="JBHFFA010000001">
    <property type="protein sequence ID" value="KAL2650435.1"/>
    <property type="molecule type" value="Genomic_DNA"/>
</dbReference>
<reference evidence="2 3" key="1">
    <citation type="submission" date="2024-09" db="EMBL/GenBank/DDBJ databases">
        <title>Chromosome-scale assembly of Riccia fluitans.</title>
        <authorList>
            <person name="Paukszto L."/>
            <person name="Sawicki J."/>
            <person name="Karawczyk K."/>
            <person name="Piernik-Szablinska J."/>
            <person name="Szczecinska M."/>
            <person name="Mazdziarz M."/>
        </authorList>
    </citation>
    <scope>NUCLEOTIDE SEQUENCE [LARGE SCALE GENOMIC DNA]</scope>
    <source>
        <strain evidence="2">Rf_01</strain>
        <tissue evidence="2">Aerial parts of the thallus</tissue>
    </source>
</reference>
<keyword evidence="3" id="KW-1185">Reference proteome</keyword>
<evidence type="ECO:0000313" key="3">
    <source>
        <dbReference type="Proteomes" id="UP001605036"/>
    </source>
</evidence>
<dbReference type="AlphaFoldDB" id="A0ABD1ZHJ4"/>
<gene>
    <name evidence="2" type="ORF">R1flu_018563</name>
</gene>
<comment type="caution">
    <text evidence="2">The sequence shown here is derived from an EMBL/GenBank/DDBJ whole genome shotgun (WGS) entry which is preliminary data.</text>
</comment>